<keyword evidence="8" id="KW-0418">Kinase</keyword>
<dbReference type="InterPro" id="IPR000014">
    <property type="entry name" value="PAS"/>
</dbReference>
<dbReference type="EC" id="2.7.13.3" evidence="3"/>
<dbReference type="NCBIfam" id="TIGR00229">
    <property type="entry name" value="sensory_box"/>
    <property type="match status" value="1"/>
</dbReference>
<evidence type="ECO:0000256" key="1">
    <source>
        <dbReference type="ARBA" id="ARBA00000085"/>
    </source>
</evidence>
<dbReference type="GO" id="GO:0005524">
    <property type="term" value="F:ATP binding"/>
    <property type="evidence" value="ECO:0007669"/>
    <property type="project" value="UniProtKB-KW"/>
</dbReference>
<evidence type="ECO:0000256" key="7">
    <source>
        <dbReference type="ARBA" id="ARBA00022741"/>
    </source>
</evidence>
<evidence type="ECO:0000256" key="14">
    <source>
        <dbReference type="SAM" id="Phobius"/>
    </source>
</evidence>
<feature type="domain" description="PAS" evidence="16">
    <location>
        <begin position="376"/>
        <end position="438"/>
    </location>
</feature>
<evidence type="ECO:0000259" key="15">
    <source>
        <dbReference type="PROSITE" id="PS50109"/>
    </source>
</evidence>
<evidence type="ECO:0000259" key="16">
    <source>
        <dbReference type="PROSITE" id="PS50112"/>
    </source>
</evidence>
<dbReference type="InterPro" id="IPR006189">
    <property type="entry name" value="CHASE_dom"/>
</dbReference>
<dbReference type="Gene3D" id="1.10.287.130">
    <property type="match status" value="1"/>
</dbReference>
<dbReference type="SMART" id="SM01079">
    <property type="entry name" value="CHASE"/>
    <property type="match status" value="1"/>
</dbReference>
<evidence type="ECO:0000256" key="10">
    <source>
        <dbReference type="ARBA" id="ARBA00022989"/>
    </source>
</evidence>
<dbReference type="InterPro" id="IPR003594">
    <property type="entry name" value="HATPase_dom"/>
</dbReference>
<dbReference type="Pfam" id="PF02518">
    <property type="entry name" value="HATPase_c"/>
    <property type="match status" value="1"/>
</dbReference>
<dbReference type="SMART" id="SM00086">
    <property type="entry name" value="PAC"/>
    <property type="match status" value="1"/>
</dbReference>
<dbReference type="STRING" id="454136.NIES2119_18375"/>
<keyword evidence="4" id="KW-0597">Phosphoprotein</keyword>
<dbReference type="InterPro" id="IPR005467">
    <property type="entry name" value="His_kinase_dom"/>
</dbReference>
<evidence type="ECO:0000256" key="9">
    <source>
        <dbReference type="ARBA" id="ARBA00022840"/>
    </source>
</evidence>
<evidence type="ECO:0000256" key="13">
    <source>
        <dbReference type="SAM" id="Coils"/>
    </source>
</evidence>
<dbReference type="Gene3D" id="3.30.450.350">
    <property type="entry name" value="CHASE domain"/>
    <property type="match status" value="1"/>
</dbReference>
<dbReference type="PROSITE" id="PS50109">
    <property type="entry name" value="HIS_KIN"/>
    <property type="match status" value="1"/>
</dbReference>
<dbReference type="PANTHER" id="PTHR43065:SF10">
    <property type="entry name" value="PEROXIDE STRESS-ACTIVATED HISTIDINE KINASE MAK3"/>
    <property type="match status" value="1"/>
</dbReference>
<dbReference type="GO" id="GO:0000155">
    <property type="term" value="F:phosphorelay sensor kinase activity"/>
    <property type="evidence" value="ECO:0007669"/>
    <property type="project" value="InterPro"/>
</dbReference>
<dbReference type="SMART" id="SM00091">
    <property type="entry name" value="PAS"/>
    <property type="match status" value="1"/>
</dbReference>
<organism evidence="19 20">
    <name type="scientific">[Phormidium ambiguum] IAM M-71</name>
    <dbReference type="NCBI Taxonomy" id="454136"/>
    <lineage>
        <taxon>Bacteria</taxon>
        <taxon>Bacillati</taxon>
        <taxon>Cyanobacteriota</taxon>
        <taxon>Cyanophyceae</taxon>
        <taxon>Oscillatoriophycideae</taxon>
        <taxon>Aerosakkonematales</taxon>
        <taxon>Aerosakkonemataceae</taxon>
        <taxon>Floridanema</taxon>
    </lineage>
</organism>
<keyword evidence="10 14" id="KW-1133">Transmembrane helix</keyword>
<keyword evidence="13" id="KW-0175">Coiled coil</keyword>
<dbReference type="CDD" id="cd00082">
    <property type="entry name" value="HisKA"/>
    <property type="match status" value="1"/>
</dbReference>
<feature type="domain" description="PAC" evidence="17">
    <location>
        <begin position="446"/>
        <end position="500"/>
    </location>
</feature>
<sequence length="816" mass="93308">MSSAQKNLYTPAWLILAIGTILSIIATLNVAKWEKESHRAEFKNQADKLATALQESVNTNLGILRATNSFYAASQKVDRKEFSTFIQDFMTRYPGILAFSWSSRVSAAERQKYEQAVQAEGFPNFEILERGTQGKMLRAGERPEYFPVTYIEAKQSQTGALGYDLNSEYSRRIPLEKARDTGKMAATERIKIFTTKQLGFLTFQPIYRHDANLKTVESRRENFQGVTTAVFQISDIVKAALVGLQLQHIDFYLLDDSAPQEERFLSFYQSRKNLVIADINRKFSEPINTGSFCYYNFCKRSLQVADRQWTLFLIPKAQYIGIQSFWRAGITLFSGLFLTGFVTAYLLSSLRHTSQVENLVFERTIQAKQLRETLQTLQQNMEMLDLANDSIIIRDLDNKINYWNQGSERLYGWKKSEAVGQYTHILLKTEFPKSREEVFNEFLAKGYWEGELIHTKRDGTKITVESRWTLQRDDRGNAIAMLEINNDITQRKQAEAAIHQLAEREREKANQLKQTLEELQRTQTQLIQTEKMSSLGQLVAGVAHEINNPVNFIYGNLSHTNDYIQELIELLRLYKNNYPNPVTEIKEYYENSEIEFLIEDLPKVLSSMKIGTERIRQIVLSLRNFSRFDQADMKSVDIHEGIDNTLLILQNRLKAKPNHPPIEVIKEYGKLPKIECYAGQLNQVFMNIISNAIDALDNHNEQRSKQEIANNPSIIKIATAVIGEGTAENPQRVLIKIADNGPGINPDTKKRLFDPFFTTKPVGKGTGLGLSISYQIVVEKHGGVLNCESELGKGTEFYIEIPMTQQQKTAIKELSI</sequence>
<comment type="caution">
    <text evidence="19">The sequence shown here is derived from an EMBL/GenBank/DDBJ whole genome shotgun (WGS) entry which is preliminary data.</text>
</comment>
<protein>
    <recommendedName>
        <fullName evidence="3">histidine kinase</fullName>
        <ecNumber evidence="3">2.7.13.3</ecNumber>
    </recommendedName>
</protein>
<feature type="domain" description="Histidine kinase" evidence="15">
    <location>
        <begin position="541"/>
        <end position="805"/>
    </location>
</feature>
<dbReference type="Pfam" id="PF00989">
    <property type="entry name" value="PAS"/>
    <property type="match status" value="1"/>
</dbReference>
<dbReference type="PROSITE" id="PS50113">
    <property type="entry name" value="PAC"/>
    <property type="match status" value="1"/>
</dbReference>
<dbReference type="SUPFAM" id="SSF55785">
    <property type="entry name" value="PYP-like sensor domain (PAS domain)"/>
    <property type="match status" value="1"/>
</dbReference>
<dbReference type="PROSITE" id="PS50839">
    <property type="entry name" value="CHASE"/>
    <property type="match status" value="1"/>
</dbReference>
<dbReference type="InterPro" id="IPR001610">
    <property type="entry name" value="PAC"/>
</dbReference>
<dbReference type="InterPro" id="IPR000700">
    <property type="entry name" value="PAS-assoc_C"/>
</dbReference>
<evidence type="ECO:0000256" key="5">
    <source>
        <dbReference type="ARBA" id="ARBA00022679"/>
    </source>
</evidence>
<dbReference type="InterPro" id="IPR004358">
    <property type="entry name" value="Sig_transdc_His_kin-like_C"/>
</dbReference>
<proteinExistence type="predicted"/>
<dbReference type="CDD" id="cd00130">
    <property type="entry name" value="PAS"/>
    <property type="match status" value="1"/>
</dbReference>
<reference evidence="19 20" key="1">
    <citation type="submission" date="2016-11" db="EMBL/GenBank/DDBJ databases">
        <title>Draft Genome Sequences of Nine Cyanobacterial Strains from Diverse Habitats.</title>
        <authorList>
            <person name="Zhu T."/>
            <person name="Hou S."/>
            <person name="Lu X."/>
            <person name="Hess W.R."/>
        </authorList>
    </citation>
    <scope>NUCLEOTIDE SEQUENCE [LARGE SCALE GENOMIC DNA]</scope>
    <source>
        <strain evidence="19 20">IAM M-71</strain>
    </source>
</reference>
<dbReference type="PRINTS" id="PR00344">
    <property type="entry name" value="BCTRLSENSOR"/>
</dbReference>
<keyword evidence="11" id="KW-0902">Two-component regulatory system</keyword>
<keyword evidence="12 14" id="KW-0472">Membrane</keyword>
<evidence type="ECO:0000256" key="4">
    <source>
        <dbReference type="ARBA" id="ARBA00022553"/>
    </source>
</evidence>
<feature type="domain" description="CHASE" evidence="18">
    <location>
        <begin position="73"/>
        <end position="244"/>
    </location>
</feature>
<keyword evidence="7" id="KW-0547">Nucleotide-binding</keyword>
<dbReference type="GO" id="GO:0006355">
    <property type="term" value="P:regulation of DNA-templated transcription"/>
    <property type="evidence" value="ECO:0007669"/>
    <property type="project" value="InterPro"/>
</dbReference>
<dbReference type="SMART" id="SM00387">
    <property type="entry name" value="HATPase_c"/>
    <property type="match status" value="1"/>
</dbReference>
<evidence type="ECO:0000313" key="20">
    <source>
        <dbReference type="Proteomes" id="UP000185860"/>
    </source>
</evidence>
<comment type="catalytic activity">
    <reaction evidence="1">
        <text>ATP + protein L-histidine = ADP + protein N-phospho-L-histidine.</text>
        <dbReference type="EC" id="2.7.13.3"/>
    </reaction>
</comment>
<dbReference type="SUPFAM" id="SSF47384">
    <property type="entry name" value="Homodimeric domain of signal transducing histidine kinase"/>
    <property type="match status" value="1"/>
</dbReference>
<dbReference type="AlphaFoldDB" id="A0A1U7IG39"/>
<evidence type="ECO:0000256" key="12">
    <source>
        <dbReference type="ARBA" id="ARBA00023136"/>
    </source>
</evidence>
<evidence type="ECO:0000256" key="3">
    <source>
        <dbReference type="ARBA" id="ARBA00012438"/>
    </source>
</evidence>
<dbReference type="PANTHER" id="PTHR43065">
    <property type="entry name" value="SENSOR HISTIDINE KINASE"/>
    <property type="match status" value="1"/>
</dbReference>
<dbReference type="GO" id="GO:0016020">
    <property type="term" value="C:membrane"/>
    <property type="evidence" value="ECO:0007669"/>
    <property type="project" value="UniProtKB-SubCell"/>
</dbReference>
<dbReference type="InterPro" id="IPR003661">
    <property type="entry name" value="HisK_dim/P_dom"/>
</dbReference>
<dbReference type="PROSITE" id="PS50112">
    <property type="entry name" value="PAS"/>
    <property type="match status" value="1"/>
</dbReference>
<keyword evidence="9" id="KW-0067">ATP-binding</keyword>
<dbReference type="InterPro" id="IPR042240">
    <property type="entry name" value="CHASE_sf"/>
</dbReference>
<name>A0A1U7IG39_9CYAN</name>
<evidence type="ECO:0000256" key="6">
    <source>
        <dbReference type="ARBA" id="ARBA00022692"/>
    </source>
</evidence>
<evidence type="ECO:0000259" key="18">
    <source>
        <dbReference type="PROSITE" id="PS50839"/>
    </source>
</evidence>
<dbReference type="RefSeq" id="WP_073594961.1">
    <property type="nucleotide sequence ID" value="NZ_MRCE01000018.1"/>
</dbReference>
<dbReference type="Gene3D" id="3.30.565.10">
    <property type="entry name" value="Histidine kinase-like ATPase, C-terminal domain"/>
    <property type="match status" value="1"/>
</dbReference>
<evidence type="ECO:0000256" key="11">
    <source>
        <dbReference type="ARBA" id="ARBA00023012"/>
    </source>
</evidence>
<feature type="transmembrane region" description="Helical" evidence="14">
    <location>
        <begin position="325"/>
        <end position="347"/>
    </location>
</feature>
<comment type="subcellular location">
    <subcellularLocation>
        <location evidence="2">Membrane</location>
    </subcellularLocation>
</comment>
<dbReference type="InterPro" id="IPR036097">
    <property type="entry name" value="HisK_dim/P_sf"/>
</dbReference>
<dbReference type="Pfam" id="PF03924">
    <property type="entry name" value="CHASE"/>
    <property type="match status" value="1"/>
</dbReference>
<evidence type="ECO:0000313" key="19">
    <source>
        <dbReference type="EMBL" id="OKH35966.1"/>
    </source>
</evidence>
<dbReference type="OrthoDB" id="569699at2"/>
<accession>A0A1U7IG39</accession>
<dbReference type="InterPro" id="IPR013767">
    <property type="entry name" value="PAS_fold"/>
</dbReference>
<dbReference type="EMBL" id="MRCE01000018">
    <property type="protein sequence ID" value="OKH35966.1"/>
    <property type="molecule type" value="Genomic_DNA"/>
</dbReference>
<keyword evidence="6 14" id="KW-0812">Transmembrane</keyword>
<evidence type="ECO:0000256" key="2">
    <source>
        <dbReference type="ARBA" id="ARBA00004370"/>
    </source>
</evidence>
<evidence type="ECO:0000256" key="8">
    <source>
        <dbReference type="ARBA" id="ARBA00022777"/>
    </source>
</evidence>
<feature type="transmembrane region" description="Helical" evidence="14">
    <location>
        <begin position="12"/>
        <end position="31"/>
    </location>
</feature>
<dbReference type="InterPro" id="IPR036890">
    <property type="entry name" value="HATPase_C_sf"/>
</dbReference>
<dbReference type="Proteomes" id="UP000185860">
    <property type="component" value="Unassembled WGS sequence"/>
</dbReference>
<dbReference type="InterPro" id="IPR035965">
    <property type="entry name" value="PAS-like_dom_sf"/>
</dbReference>
<dbReference type="SUPFAM" id="SSF55874">
    <property type="entry name" value="ATPase domain of HSP90 chaperone/DNA topoisomerase II/histidine kinase"/>
    <property type="match status" value="1"/>
</dbReference>
<gene>
    <name evidence="19" type="ORF">NIES2119_18375</name>
</gene>
<dbReference type="Gene3D" id="3.30.450.20">
    <property type="entry name" value="PAS domain"/>
    <property type="match status" value="1"/>
</dbReference>
<feature type="coiled-coil region" evidence="13">
    <location>
        <begin position="491"/>
        <end position="532"/>
    </location>
</feature>
<keyword evidence="5" id="KW-0808">Transferase</keyword>
<evidence type="ECO:0000259" key="17">
    <source>
        <dbReference type="PROSITE" id="PS50113"/>
    </source>
</evidence>